<dbReference type="RefSeq" id="WP_195817570.1">
    <property type="nucleotide sequence ID" value="NZ_JADOBH010000003.1"/>
</dbReference>
<dbReference type="Pfam" id="PF00107">
    <property type="entry name" value="ADH_zinc_N"/>
    <property type="match status" value="1"/>
</dbReference>
<dbReference type="Gene3D" id="3.40.50.720">
    <property type="entry name" value="NAD(P)-binding Rossmann-like Domain"/>
    <property type="match status" value="1"/>
</dbReference>
<dbReference type="Pfam" id="PF08240">
    <property type="entry name" value="ADH_N"/>
    <property type="match status" value="1"/>
</dbReference>
<dbReference type="SUPFAM" id="SSF50129">
    <property type="entry name" value="GroES-like"/>
    <property type="match status" value="1"/>
</dbReference>
<keyword evidence="5" id="KW-1185">Reference proteome</keyword>
<dbReference type="Proteomes" id="UP000600307">
    <property type="component" value="Unassembled WGS sequence"/>
</dbReference>
<dbReference type="InterPro" id="IPR013149">
    <property type="entry name" value="ADH-like_C"/>
</dbReference>
<feature type="domain" description="Alcohol dehydrogenase-like N-terminal" evidence="3">
    <location>
        <begin position="26"/>
        <end position="125"/>
    </location>
</feature>
<evidence type="ECO:0000256" key="1">
    <source>
        <dbReference type="ARBA" id="ARBA00023002"/>
    </source>
</evidence>
<dbReference type="Gene3D" id="3.90.180.10">
    <property type="entry name" value="Medium-chain alcohol dehydrogenases, catalytic domain"/>
    <property type="match status" value="1"/>
</dbReference>
<dbReference type="InterPro" id="IPR036291">
    <property type="entry name" value="NAD(P)-bd_dom_sf"/>
</dbReference>
<dbReference type="PANTHER" id="PTHR43401:SF2">
    <property type="entry name" value="L-THREONINE 3-DEHYDROGENASE"/>
    <property type="match status" value="1"/>
</dbReference>
<keyword evidence="1" id="KW-0560">Oxidoreductase</keyword>
<dbReference type="InterPro" id="IPR050129">
    <property type="entry name" value="Zn_alcohol_dh"/>
</dbReference>
<dbReference type="PANTHER" id="PTHR43401">
    <property type="entry name" value="L-THREONINE 3-DEHYDROGENASE"/>
    <property type="match status" value="1"/>
</dbReference>
<gene>
    <name evidence="4" type="ORF">IV431_15760</name>
</gene>
<accession>A0ABS0DT64</accession>
<dbReference type="EMBL" id="JADOBH010000003">
    <property type="protein sequence ID" value="MBF7957010.1"/>
    <property type="molecule type" value="Genomic_DNA"/>
</dbReference>
<feature type="domain" description="Alcohol dehydrogenase-like C-terminal" evidence="2">
    <location>
        <begin position="186"/>
        <end position="329"/>
    </location>
</feature>
<dbReference type="InterPro" id="IPR011032">
    <property type="entry name" value="GroES-like_sf"/>
</dbReference>
<reference evidence="4 5" key="1">
    <citation type="submission" date="2020-11" db="EMBL/GenBank/DDBJ databases">
        <title>Taxonomic investigation of Rahnella spp.</title>
        <authorList>
            <person name="Lee S.D."/>
        </authorList>
    </citation>
    <scope>NUCLEOTIDE SEQUENCE [LARGE SCALE GENOMIC DNA]</scope>
    <source>
        <strain evidence="4 5">SAP-10</strain>
    </source>
</reference>
<evidence type="ECO:0000313" key="4">
    <source>
        <dbReference type="EMBL" id="MBF7957010.1"/>
    </source>
</evidence>
<dbReference type="CDD" id="cd08238">
    <property type="entry name" value="sorbose_phosphate_red"/>
    <property type="match status" value="1"/>
</dbReference>
<dbReference type="SUPFAM" id="SSF51735">
    <property type="entry name" value="NAD(P)-binding Rossmann-fold domains"/>
    <property type="match status" value="1"/>
</dbReference>
<evidence type="ECO:0000313" key="5">
    <source>
        <dbReference type="Proteomes" id="UP000600307"/>
    </source>
</evidence>
<evidence type="ECO:0000259" key="3">
    <source>
        <dbReference type="Pfam" id="PF08240"/>
    </source>
</evidence>
<proteinExistence type="predicted"/>
<evidence type="ECO:0000259" key="2">
    <source>
        <dbReference type="Pfam" id="PF00107"/>
    </source>
</evidence>
<name>A0ABS0DT64_9GAMM</name>
<dbReference type="InterPro" id="IPR013154">
    <property type="entry name" value="ADH-like_N"/>
</dbReference>
<protein>
    <submittedName>
        <fullName evidence="4">Zinc-binding dehydrogenase</fullName>
    </submittedName>
</protein>
<comment type="caution">
    <text evidence="4">The sequence shown here is derived from an EMBL/GenBank/DDBJ whole genome shotgun (WGS) entry which is preliminary data.</text>
</comment>
<sequence length="426" mass="45635">MKTQVAAIYGKKDVRLREFELPEITDDELLVNVVSDSICLSTYKAALLGGEHKRVPENIADHPAITGHECAGVIVQVGKNLTGRFEAGKRFVLQPAMGLPSGYSAGYSYETFGGNATYMIIPKQAIDLGCVLPYEGHYFAAASLAEPMCCIIGAYHASYHTTQYVYEHQMGIKAGGNLALLACAGPMGIGAIDYAINGDVRPSRVVVVDIDEQRLARAEQLLPVAMAAEKGIELVYINSKTLSDPAAALRELTGGQGFDDVFVFAAVAEVIELGDALLGEDGCLNFFAGPTDKNFSVPFNFYNVHYGSTHIVGTSGGSTGDMEEALALTAAGRIQPSYMITHIGGLNAVPETVLNLPDIPGGKKLIYNGISLPLTAIDDFAELGKTDPLFALLAELVMPTHGVWNEQAEQALLNHFNVLLCQQRHL</sequence>
<organism evidence="4 5">
    <name type="scientific">Rahnella victoriana</name>
    <dbReference type="NCBI Taxonomy" id="1510570"/>
    <lineage>
        <taxon>Bacteria</taxon>
        <taxon>Pseudomonadati</taxon>
        <taxon>Pseudomonadota</taxon>
        <taxon>Gammaproteobacteria</taxon>
        <taxon>Enterobacterales</taxon>
        <taxon>Yersiniaceae</taxon>
        <taxon>Rahnella</taxon>
    </lineage>
</organism>